<dbReference type="Proteomes" id="UP000319837">
    <property type="component" value="Unassembled WGS sequence"/>
</dbReference>
<comment type="caution">
    <text evidence="2">The sequence shown here is derived from an EMBL/GenBank/DDBJ whole genome shotgun (WGS) entry which is preliminary data.</text>
</comment>
<keyword evidence="1" id="KW-0472">Membrane</keyword>
<keyword evidence="1" id="KW-0812">Transmembrane</keyword>
<organism evidence="2 3">
    <name type="scientific">Niallia circulans</name>
    <name type="common">Bacillus circulans</name>
    <dbReference type="NCBI Taxonomy" id="1397"/>
    <lineage>
        <taxon>Bacteria</taxon>
        <taxon>Bacillati</taxon>
        <taxon>Bacillota</taxon>
        <taxon>Bacilli</taxon>
        <taxon>Bacillales</taxon>
        <taxon>Bacillaceae</taxon>
        <taxon>Niallia</taxon>
    </lineage>
</organism>
<name>A0A553STT2_NIACI</name>
<protein>
    <submittedName>
        <fullName evidence="2">Uncharacterized protein</fullName>
    </submittedName>
</protein>
<sequence length="73" mass="8473">MVLLIIFGFSLVYFVPLAYMFFKTDSFFVKIISSFVAFSSVPVALIVMCILQNFAIFSDNSFIHFFYINNVYN</sequence>
<dbReference type="AlphaFoldDB" id="A0A553STT2"/>
<feature type="transmembrane region" description="Helical" evidence="1">
    <location>
        <begin position="6"/>
        <end position="22"/>
    </location>
</feature>
<proteinExistence type="predicted"/>
<evidence type="ECO:0000313" key="2">
    <source>
        <dbReference type="EMBL" id="TRZ40412.1"/>
    </source>
</evidence>
<feature type="transmembrane region" description="Helical" evidence="1">
    <location>
        <begin position="34"/>
        <end position="57"/>
    </location>
</feature>
<evidence type="ECO:0000313" key="3">
    <source>
        <dbReference type="Proteomes" id="UP000319837"/>
    </source>
</evidence>
<reference evidence="3" key="1">
    <citation type="submission" date="2018-10" db="EMBL/GenBank/DDBJ databases">
        <title>FDA dAtabase for Regulatory Grade micrObial Sequences (FDA-ARGOS): Supporting development and validation of Infectious Disease Dx tests.</title>
        <authorList>
            <person name="Minogue T."/>
            <person name="Wolcott M."/>
            <person name="Wasieloski L."/>
            <person name="Aguilar W."/>
            <person name="Moore D."/>
            <person name="Tallon L."/>
            <person name="Sadzewicz L."/>
            <person name="Sengamalay N."/>
            <person name="Ott S."/>
            <person name="Godinez A."/>
            <person name="Nagaraj S."/>
            <person name="Vavikolanu K."/>
            <person name="Vyas G."/>
            <person name="Nadendla S."/>
            <person name="George J."/>
            <person name="Sichtig H."/>
        </authorList>
    </citation>
    <scope>NUCLEOTIDE SEQUENCE [LARGE SCALE GENOMIC DNA]</scope>
    <source>
        <strain evidence="3">FDAARGOS_343</strain>
    </source>
</reference>
<evidence type="ECO:0000256" key="1">
    <source>
        <dbReference type="SAM" id="Phobius"/>
    </source>
</evidence>
<accession>A0A553STT2</accession>
<gene>
    <name evidence="2" type="ORF">CEQ21_05730</name>
</gene>
<dbReference type="EMBL" id="RIBP01000001">
    <property type="protein sequence ID" value="TRZ40412.1"/>
    <property type="molecule type" value="Genomic_DNA"/>
</dbReference>
<keyword evidence="1" id="KW-1133">Transmembrane helix</keyword>